<sequence>MRRKLISTVDRYIFIQFLATYFFSIVLILAVAIAFDVTEKLDRLLQPDVPLRAIIWDYYANFVPYYANLFSPLFVFIAVIYVTSRLAENSEIIAILSCGMSFRRLLKPYMLGAAVIAILTFLLSSFVIPPGNRVRIDFQNRYIKDKRITYANAIQMQVAPETFMFMSYYNDESKVGYTFSMDRFEGKDLKSRVMANSIIYDTLYNWQLQDYTITYFGERQDTLFRGNQLDTIIPITPRDFLVTEGDVEMLTTPELYHSIQQQRMRGAATQLYAIELHKRIAMIPASFILTLMGVSLSARKRKGGMGLALAVGLSLSFIYILFMTVTASFAVTGAMAPVVAAWLPNLVYLGISFVLYRLAPR</sequence>
<evidence type="ECO:0000256" key="5">
    <source>
        <dbReference type="ARBA" id="ARBA00023136"/>
    </source>
</evidence>
<feature type="transmembrane region" description="Helical" evidence="6">
    <location>
        <begin position="108"/>
        <end position="128"/>
    </location>
</feature>
<dbReference type="Proteomes" id="UP000003303">
    <property type="component" value="Unassembled WGS sequence"/>
</dbReference>
<dbReference type="eggNOG" id="COG0795">
    <property type="taxonomic scope" value="Bacteria"/>
</dbReference>
<keyword evidence="2" id="KW-1003">Cell membrane</keyword>
<feature type="transmembrane region" description="Helical" evidence="6">
    <location>
        <begin position="65"/>
        <end position="87"/>
    </location>
</feature>
<evidence type="ECO:0000313" key="7">
    <source>
        <dbReference type="EMBL" id="EEK16166.1"/>
    </source>
</evidence>
<feature type="transmembrane region" description="Helical" evidence="6">
    <location>
        <begin position="305"/>
        <end position="329"/>
    </location>
</feature>
<feature type="transmembrane region" description="Helical" evidence="6">
    <location>
        <begin position="12"/>
        <end position="35"/>
    </location>
</feature>
<dbReference type="RefSeq" id="WP_007365974.1">
    <property type="nucleotide sequence ID" value="NZ_ACLR01000208.1"/>
</dbReference>
<evidence type="ECO:0000256" key="3">
    <source>
        <dbReference type="ARBA" id="ARBA00022692"/>
    </source>
</evidence>
<dbReference type="PANTHER" id="PTHR33529">
    <property type="entry name" value="SLR0882 PROTEIN-RELATED"/>
    <property type="match status" value="1"/>
</dbReference>
<evidence type="ECO:0000313" key="8">
    <source>
        <dbReference type="Proteomes" id="UP000003303"/>
    </source>
</evidence>
<keyword evidence="8" id="KW-1185">Reference proteome</keyword>
<comment type="subcellular location">
    <subcellularLocation>
        <location evidence="1">Cell membrane</location>
        <topology evidence="1">Multi-pass membrane protein</topology>
    </subcellularLocation>
</comment>
<evidence type="ECO:0000256" key="2">
    <source>
        <dbReference type="ARBA" id="ARBA00022475"/>
    </source>
</evidence>
<keyword evidence="5 6" id="KW-0472">Membrane</keyword>
<keyword evidence="3 6" id="KW-0812">Transmembrane</keyword>
<dbReference type="GO" id="GO:0015920">
    <property type="term" value="P:lipopolysaccharide transport"/>
    <property type="evidence" value="ECO:0007669"/>
    <property type="project" value="TreeGrafter"/>
</dbReference>
<evidence type="ECO:0000256" key="1">
    <source>
        <dbReference type="ARBA" id="ARBA00004651"/>
    </source>
</evidence>
<feature type="transmembrane region" description="Helical" evidence="6">
    <location>
        <begin position="280"/>
        <end position="298"/>
    </location>
</feature>
<dbReference type="InterPro" id="IPR005495">
    <property type="entry name" value="LptG/LptF_permease"/>
</dbReference>
<dbReference type="STRING" id="596327.PORUE0001_1579"/>
<evidence type="ECO:0000256" key="6">
    <source>
        <dbReference type="SAM" id="Phobius"/>
    </source>
</evidence>
<dbReference type="GO" id="GO:0043190">
    <property type="term" value="C:ATP-binding cassette (ABC) transporter complex"/>
    <property type="evidence" value="ECO:0007669"/>
    <property type="project" value="TreeGrafter"/>
</dbReference>
<dbReference type="EMBL" id="ACLR01000208">
    <property type="protein sequence ID" value="EEK16166.1"/>
    <property type="molecule type" value="Genomic_DNA"/>
</dbReference>
<name>C2MDP5_9PORP</name>
<proteinExistence type="predicted"/>
<keyword evidence="4 6" id="KW-1133">Transmembrane helix</keyword>
<evidence type="ECO:0000256" key="4">
    <source>
        <dbReference type="ARBA" id="ARBA00022989"/>
    </source>
</evidence>
<comment type="caution">
    <text evidence="7">The sequence shown here is derived from an EMBL/GenBank/DDBJ whole genome shotgun (WGS) entry which is preliminary data.</text>
</comment>
<gene>
    <name evidence="7" type="ORF">PORUE0001_1579</name>
</gene>
<dbReference type="AlphaFoldDB" id="C2MDP5"/>
<dbReference type="OrthoDB" id="9807977at2"/>
<dbReference type="Pfam" id="PF03739">
    <property type="entry name" value="LptF_LptG"/>
    <property type="match status" value="1"/>
</dbReference>
<feature type="transmembrane region" description="Helical" evidence="6">
    <location>
        <begin position="335"/>
        <end position="356"/>
    </location>
</feature>
<protein>
    <submittedName>
        <fullName evidence="7">Permease, YjgP/YjgQ family</fullName>
    </submittedName>
</protein>
<reference evidence="7 8" key="1">
    <citation type="submission" date="2009-04" db="EMBL/GenBank/DDBJ databases">
        <authorList>
            <person name="Sebastian Y."/>
            <person name="Madupu R."/>
            <person name="Durkin A.S."/>
            <person name="Torralba M."/>
            <person name="Methe B."/>
            <person name="Sutton G.G."/>
            <person name="Strausberg R.L."/>
            <person name="Nelson K.E."/>
        </authorList>
    </citation>
    <scope>NUCLEOTIDE SEQUENCE [LARGE SCALE GENOMIC DNA]</scope>
    <source>
        <strain evidence="7 8">60-3</strain>
    </source>
</reference>
<organism evidence="7 8">
    <name type="scientific">Porphyromonas uenonis 60-3</name>
    <dbReference type="NCBI Taxonomy" id="596327"/>
    <lineage>
        <taxon>Bacteria</taxon>
        <taxon>Pseudomonadati</taxon>
        <taxon>Bacteroidota</taxon>
        <taxon>Bacteroidia</taxon>
        <taxon>Bacteroidales</taxon>
        <taxon>Porphyromonadaceae</taxon>
        <taxon>Porphyromonas</taxon>
    </lineage>
</organism>
<dbReference type="PANTHER" id="PTHR33529:SF8">
    <property type="entry name" value="PERMEASE, YJGP_YJGQ FAMILY"/>
    <property type="match status" value="1"/>
</dbReference>
<accession>C2MDP5</accession>